<dbReference type="RefSeq" id="WP_229839844.1">
    <property type="nucleotide sequence ID" value="NZ_BMQA01000001.1"/>
</dbReference>
<keyword evidence="4" id="KW-1185">Reference proteome</keyword>
<dbReference type="PANTHER" id="PTHR43540">
    <property type="entry name" value="PEROXYUREIDOACRYLATE/UREIDOACRYLATE AMIDOHYDROLASE-RELATED"/>
    <property type="match status" value="1"/>
</dbReference>
<name>A0A917NF68_9ACTN</name>
<evidence type="ECO:0000259" key="2">
    <source>
        <dbReference type="Pfam" id="PF00857"/>
    </source>
</evidence>
<reference evidence="3" key="1">
    <citation type="journal article" date="2014" name="Int. J. Syst. Evol. Microbiol.">
        <title>Complete genome sequence of Corynebacterium casei LMG S-19264T (=DSM 44701T), isolated from a smear-ripened cheese.</title>
        <authorList>
            <consortium name="US DOE Joint Genome Institute (JGI-PGF)"/>
            <person name="Walter F."/>
            <person name="Albersmeier A."/>
            <person name="Kalinowski J."/>
            <person name="Ruckert C."/>
        </authorList>
    </citation>
    <scope>NUCLEOTIDE SEQUENCE</scope>
    <source>
        <strain evidence="3">JCM 3086</strain>
    </source>
</reference>
<evidence type="ECO:0000256" key="1">
    <source>
        <dbReference type="ARBA" id="ARBA00022801"/>
    </source>
</evidence>
<proteinExistence type="predicted"/>
<comment type="caution">
    <text evidence="3">The sequence shown here is derived from an EMBL/GenBank/DDBJ whole genome shotgun (WGS) entry which is preliminary data.</text>
</comment>
<dbReference type="Proteomes" id="UP000657574">
    <property type="component" value="Unassembled WGS sequence"/>
</dbReference>
<dbReference type="InterPro" id="IPR000868">
    <property type="entry name" value="Isochorismatase-like_dom"/>
</dbReference>
<protein>
    <recommendedName>
        <fullName evidence="2">Isochorismatase-like domain-containing protein</fullName>
    </recommendedName>
</protein>
<evidence type="ECO:0000313" key="4">
    <source>
        <dbReference type="Proteomes" id="UP000657574"/>
    </source>
</evidence>
<dbReference type="AlphaFoldDB" id="A0A917NF68"/>
<gene>
    <name evidence="3" type="ORF">GCM10010121_001820</name>
</gene>
<dbReference type="PANTHER" id="PTHR43540:SF16">
    <property type="entry name" value="ISOCHORISMATASE-LIKE DOMAIN-CONTAINING PROTEIN"/>
    <property type="match status" value="1"/>
</dbReference>
<dbReference type="Pfam" id="PF00857">
    <property type="entry name" value="Isochorismatase"/>
    <property type="match status" value="1"/>
</dbReference>
<dbReference type="Gene3D" id="3.40.50.850">
    <property type="entry name" value="Isochorismatase-like"/>
    <property type="match status" value="1"/>
</dbReference>
<dbReference type="SUPFAM" id="SSF52499">
    <property type="entry name" value="Isochorismatase-like hydrolases"/>
    <property type="match status" value="1"/>
</dbReference>
<keyword evidence="1" id="KW-0378">Hydrolase</keyword>
<reference evidence="3" key="2">
    <citation type="submission" date="2020-09" db="EMBL/GenBank/DDBJ databases">
        <authorList>
            <person name="Sun Q."/>
            <person name="Ohkuma M."/>
        </authorList>
    </citation>
    <scope>NUCLEOTIDE SEQUENCE</scope>
    <source>
        <strain evidence="3">JCM 3086</strain>
    </source>
</reference>
<organism evidence="3 4">
    <name type="scientific">Streptomyces brasiliensis</name>
    <dbReference type="NCBI Taxonomy" id="1954"/>
    <lineage>
        <taxon>Bacteria</taxon>
        <taxon>Bacillati</taxon>
        <taxon>Actinomycetota</taxon>
        <taxon>Actinomycetes</taxon>
        <taxon>Kitasatosporales</taxon>
        <taxon>Streptomycetaceae</taxon>
        <taxon>Streptomyces</taxon>
    </lineage>
</organism>
<sequence>MTVTTTEGYDSDHTALLGVDPCTVFLSEGGKLWPTRAAGIRALSSSGFAHTDLDLRLEQHRVRRLALIGMRADTCIDTTARFGQELVYHVTLVRDAIAA</sequence>
<dbReference type="InterPro" id="IPR036380">
    <property type="entry name" value="Isochorismatase-like_sf"/>
</dbReference>
<evidence type="ECO:0000313" key="3">
    <source>
        <dbReference type="EMBL" id="GGI95058.1"/>
    </source>
</evidence>
<dbReference type="InterPro" id="IPR050272">
    <property type="entry name" value="Isochorismatase-like_hydrls"/>
</dbReference>
<dbReference type="EMBL" id="BMQA01000001">
    <property type="protein sequence ID" value="GGI95058.1"/>
    <property type="molecule type" value="Genomic_DNA"/>
</dbReference>
<feature type="domain" description="Isochorismatase-like" evidence="2">
    <location>
        <begin position="46"/>
        <end position="99"/>
    </location>
</feature>
<accession>A0A917NF68</accession>
<dbReference type="GO" id="GO:0016787">
    <property type="term" value="F:hydrolase activity"/>
    <property type="evidence" value="ECO:0007669"/>
    <property type="project" value="UniProtKB-KW"/>
</dbReference>